<dbReference type="Proteomes" id="UP000178798">
    <property type="component" value="Unassembled WGS sequence"/>
</dbReference>
<evidence type="ECO:0000256" key="1">
    <source>
        <dbReference type="SAM" id="Phobius"/>
    </source>
</evidence>
<evidence type="ECO:0000313" key="2">
    <source>
        <dbReference type="EMBL" id="OGM90383.1"/>
    </source>
</evidence>
<dbReference type="EMBL" id="MGIQ01000023">
    <property type="protein sequence ID" value="OGM90383.1"/>
    <property type="molecule type" value="Genomic_DNA"/>
</dbReference>
<keyword evidence="1" id="KW-0812">Transmembrane</keyword>
<keyword evidence="1" id="KW-0472">Membrane</keyword>
<protein>
    <submittedName>
        <fullName evidence="2">Uncharacterized protein</fullName>
    </submittedName>
</protein>
<sequence length="105" mass="11218">MELSEQKKNLTPPPPAVEIEVRTMASDIKAIKSGGGELSSQPVSRVPASPESFEPIFQSKISPNKSEEAQNKKSGLNLAVIIFGVLILAAIVGFGAYYLASILFE</sequence>
<keyword evidence="1" id="KW-1133">Transmembrane helix</keyword>
<accession>A0A1F8DP23</accession>
<organism evidence="2 3">
    <name type="scientific">Candidatus Wolfebacteria bacterium RIFCSPLOWO2_01_FULL_38_11</name>
    <dbReference type="NCBI Taxonomy" id="1802556"/>
    <lineage>
        <taxon>Bacteria</taxon>
        <taxon>Candidatus Wolfeibacteriota</taxon>
    </lineage>
</organism>
<reference evidence="2 3" key="1">
    <citation type="journal article" date="2016" name="Nat. Commun.">
        <title>Thousands of microbial genomes shed light on interconnected biogeochemical processes in an aquifer system.</title>
        <authorList>
            <person name="Anantharaman K."/>
            <person name="Brown C.T."/>
            <person name="Hug L.A."/>
            <person name="Sharon I."/>
            <person name="Castelle C.J."/>
            <person name="Probst A.J."/>
            <person name="Thomas B.C."/>
            <person name="Singh A."/>
            <person name="Wilkins M.J."/>
            <person name="Karaoz U."/>
            <person name="Brodie E.L."/>
            <person name="Williams K.H."/>
            <person name="Hubbard S.S."/>
            <person name="Banfield J.F."/>
        </authorList>
    </citation>
    <scope>NUCLEOTIDE SEQUENCE [LARGE SCALE GENOMIC DNA]</scope>
</reference>
<dbReference type="STRING" id="1802556.A2999_00255"/>
<evidence type="ECO:0000313" key="3">
    <source>
        <dbReference type="Proteomes" id="UP000178798"/>
    </source>
</evidence>
<gene>
    <name evidence="2" type="ORF">A2999_00255</name>
</gene>
<proteinExistence type="predicted"/>
<dbReference type="AlphaFoldDB" id="A0A1F8DP23"/>
<feature type="transmembrane region" description="Helical" evidence="1">
    <location>
        <begin position="75"/>
        <end position="100"/>
    </location>
</feature>
<comment type="caution">
    <text evidence="2">The sequence shown here is derived from an EMBL/GenBank/DDBJ whole genome shotgun (WGS) entry which is preliminary data.</text>
</comment>
<name>A0A1F8DP23_9BACT</name>